<evidence type="ECO:0000313" key="1">
    <source>
        <dbReference type="EMBL" id="ABG25777.1"/>
    </source>
</evidence>
<name>Q14VK5_9VIRU</name>
<keyword evidence="2" id="KW-1185">Reference proteome</keyword>
<evidence type="ECO:0000313" key="2">
    <source>
        <dbReference type="Proteomes" id="UP000011238"/>
    </source>
</evidence>
<organism evidence="2">
    <name type="scientific">Ranid herpesvirus 1</name>
    <name type="common">Lucke tumor herpesvirus</name>
    <dbReference type="NCBI Taxonomy" id="85655"/>
    <lineage>
        <taxon>Viruses</taxon>
        <taxon>Duplodnaviria</taxon>
        <taxon>Heunggongvirae</taxon>
        <taxon>Peploviricota</taxon>
        <taxon>Herviviricetes</taxon>
        <taxon>Herpesvirales</taxon>
        <taxon>Alloherpesviridae</taxon>
        <taxon>Batravirus</taxon>
        <taxon>Batravirus ranidallo1</taxon>
    </lineage>
</organism>
<reference evidence="1 2" key="2">
    <citation type="journal article" date="2006" name="J. Gen. Virol.">
        <title>Genome sequences of two frog herpesviruses.</title>
        <authorList>
            <person name="Davison A.J."/>
            <person name="Cunningham C."/>
            <person name="Sauerbier W."/>
            <person name="McKinnell R.G."/>
        </authorList>
    </citation>
    <scope>NUCLEOTIDE SEQUENCE [LARGE SCALE GENOMIC DNA]</scope>
    <source>
        <strain evidence="1 2">McKinnell</strain>
    </source>
</reference>
<accession>Q14VK5</accession>
<sequence>MAWSPIRALLGWLGRWLYAPPVTPVTRPLEGEERRLSGRITRPAAPRLLAENQWDPVRVKLKAAWHVQHPDDAQFPPVSAYVAVALSMQAVLKQATLWYPGHYSVVDACYVRAVLRPAARQAAQDAASGTPTIRRCALPWSLGALRDAHLWLPRGRKPRTAEAASCLAVLQLCNLFALLPADQEPALRASLVRFFKHVRNELVCLQKHFSGGKQARTEVHLRGEVRDHALRKLLRDCDLPCGAELRGWYKCAVVNTMCAVSSSDCIPCIV</sequence>
<proteinExistence type="predicted"/>
<dbReference type="KEGG" id="vg:5141312"/>
<dbReference type="RefSeq" id="YP_656780.1">
    <property type="nucleotide sequence ID" value="NC_008211.1"/>
</dbReference>
<reference evidence="2" key="1">
    <citation type="journal article" date="1999" name="J. Cancer Res. Clin. Oncol.">
        <title>Genomic studies of the Lucke tumor herpesvirus (RaHV-1).</title>
        <authorList>
            <person name="Davison A.J."/>
            <person name="Sauerbier W."/>
            <person name="Dolan A."/>
            <person name="Addison C."/>
            <person name="McKinnell R.G."/>
        </authorList>
    </citation>
    <scope>NUCLEOTIDE SEQUENCE [LARGE SCALE GENOMIC DNA]</scope>
    <source>
        <strain evidence="2">McKinnell</strain>
    </source>
</reference>
<dbReference type="EMBL" id="DQ665917">
    <property type="protein sequence ID" value="ABG25777.1"/>
    <property type="molecule type" value="Genomic_DNA"/>
</dbReference>
<dbReference type="Proteomes" id="UP000011238">
    <property type="component" value="Segment"/>
</dbReference>
<dbReference type="GeneID" id="5141312"/>
<protein>
    <submittedName>
        <fullName evidence="1">ORF125</fullName>
    </submittedName>
</protein>